<evidence type="ECO:0000259" key="8">
    <source>
        <dbReference type="Pfam" id="PF03799"/>
    </source>
</evidence>
<evidence type="ECO:0000256" key="5">
    <source>
        <dbReference type="ARBA" id="ARBA00022989"/>
    </source>
</evidence>
<organism evidence="10 11">
    <name type="scientific">Francisella halioticida</name>
    <dbReference type="NCBI Taxonomy" id="549298"/>
    <lineage>
        <taxon>Bacteria</taxon>
        <taxon>Pseudomonadati</taxon>
        <taxon>Pseudomonadota</taxon>
        <taxon>Gammaproteobacteria</taxon>
        <taxon>Thiotrichales</taxon>
        <taxon>Francisellaceae</taxon>
        <taxon>Francisella</taxon>
    </lineage>
</organism>
<dbReference type="Proteomes" id="UP000249910">
    <property type="component" value="Chromosome"/>
</dbReference>
<dbReference type="Pfam" id="PF03799">
    <property type="entry name" value="FtsQ_DivIB_C"/>
    <property type="match status" value="1"/>
</dbReference>
<dbReference type="RefSeq" id="WP_088771797.1">
    <property type="nucleotide sequence ID" value="NZ_AP023082.1"/>
</dbReference>
<dbReference type="Pfam" id="PF08478">
    <property type="entry name" value="POTRA_1"/>
    <property type="match status" value="1"/>
</dbReference>
<keyword evidence="7" id="KW-0472">Membrane</keyword>
<evidence type="ECO:0000256" key="3">
    <source>
        <dbReference type="ARBA" id="ARBA00022618"/>
    </source>
</evidence>
<feature type="transmembrane region" description="Helical" evidence="7">
    <location>
        <begin position="9"/>
        <end position="29"/>
    </location>
</feature>
<evidence type="ECO:0000256" key="6">
    <source>
        <dbReference type="ARBA" id="ARBA00023306"/>
    </source>
</evidence>
<dbReference type="InterPro" id="IPR013685">
    <property type="entry name" value="POTRA_FtsQ_type"/>
</dbReference>
<evidence type="ECO:0000313" key="10">
    <source>
        <dbReference type="EMBL" id="ASG67246.1"/>
    </source>
</evidence>
<feature type="domain" description="Cell division protein FtsQ/DivIB C-terminal" evidence="8">
    <location>
        <begin position="109"/>
        <end position="220"/>
    </location>
</feature>
<evidence type="ECO:0000256" key="1">
    <source>
        <dbReference type="ARBA" id="ARBA00022475"/>
    </source>
</evidence>
<evidence type="ECO:0000256" key="7">
    <source>
        <dbReference type="SAM" id="Phobius"/>
    </source>
</evidence>
<dbReference type="Gene3D" id="3.10.20.310">
    <property type="entry name" value="membrane protein fhac"/>
    <property type="match status" value="1"/>
</dbReference>
<protein>
    <submittedName>
        <fullName evidence="10">Cell division protein FtsQ</fullName>
    </submittedName>
</protein>
<evidence type="ECO:0000256" key="4">
    <source>
        <dbReference type="ARBA" id="ARBA00022692"/>
    </source>
</evidence>
<dbReference type="InterPro" id="IPR045335">
    <property type="entry name" value="FtsQ_C_sf"/>
</dbReference>
<accession>A0ABM6LX97</accession>
<dbReference type="InterPro" id="IPR026579">
    <property type="entry name" value="FtsQ"/>
</dbReference>
<evidence type="ECO:0000313" key="11">
    <source>
        <dbReference type="Proteomes" id="UP000249910"/>
    </source>
</evidence>
<proteinExistence type="predicted"/>
<name>A0ABM6LX97_9GAMM</name>
<dbReference type="PANTHER" id="PTHR35851">
    <property type="entry name" value="CELL DIVISION PROTEIN FTSQ"/>
    <property type="match status" value="1"/>
</dbReference>
<dbReference type="EMBL" id="CP022132">
    <property type="protein sequence ID" value="ASG67246.1"/>
    <property type="molecule type" value="Genomic_DNA"/>
</dbReference>
<dbReference type="Gene3D" id="3.40.50.11690">
    <property type="entry name" value="Cell division protein FtsQ/DivIB"/>
    <property type="match status" value="1"/>
</dbReference>
<keyword evidence="1" id="KW-1003">Cell membrane</keyword>
<keyword evidence="6" id="KW-0131">Cell cycle</keyword>
<sequence length="230" mass="26904">MISATRKPLILGFILLILLILLSIVVYIVSKTDKVISKVDVVSNDGLVYISKQDLINKVDKLGSKEWFNVNTEVIEKYLRSFKGVDYTLVKKVWPSTLVIYLYDHKPVAYWNNNKILLDNMNIITPQVFSYDGKLPYIESSDNDNKDYIYETYQELNSIAKQNGTEIIKIYYSGNQFSLLFANDMKVILGSKKLRLRLELFFKSYQKVKDYHSVEYFDMRYSDGFAVKYR</sequence>
<gene>
    <name evidence="10" type="ORF">CDV26_01550</name>
</gene>
<feature type="domain" description="POTRA" evidence="9">
    <location>
        <begin position="45"/>
        <end position="102"/>
    </location>
</feature>
<dbReference type="PANTHER" id="PTHR35851:SF1">
    <property type="entry name" value="CELL DIVISION PROTEIN FTSQ"/>
    <property type="match status" value="1"/>
</dbReference>
<reference evidence="10 11" key="1">
    <citation type="submission" date="2017-06" db="EMBL/GenBank/DDBJ databases">
        <title>Complete genome of Francisella halioticida.</title>
        <authorList>
            <person name="Sjodin A."/>
        </authorList>
    </citation>
    <scope>NUCLEOTIDE SEQUENCE [LARGE SCALE GENOMIC DNA]</scope>
    <source>
        <strain evidence="10 11">DSM 23729</strain>
    </source>
</reference>
<keyword evidence="5 7" id="KW-1133">Transmembrane helix</keyword>
<keyword evidence="4 7" id="KW-0812">Transmembrane</keyword>
<keyword evidence="3 10" id="KW-0132">Cell division</keyword>
<dbReference type="GO" id="GO:0051301">
    <property type="term" value="P:cell division"/>
    <property type="evidence" value="ECO:0007669"/>
    <property type="project" value="UniProtKB-KW"/>
</dbReference>
<keyword evidence="2" id="KW-0997">Cell inner membrane</keyword>
<evidence type="ECO:0000259" key="9">
    <source>
        <dbReference type="Pfam" id="PF08478"/>
    </source>
</evidence>
<dbReference type="InterPro" id="IPR005548">
    <property type="entry name" value="Cell_div_FtsQ/DivIB_C"/>
</dbReference>
<evidence type="ECO:0000256" key="2">
    <source>
        <dbReference type="ARBA" id="ARBA00022519"/>
    </source>
</evidence>
<keyword evidence="11" id="KW-1185">Reference proteome</keyword>